<dbReference type="HOGENOM" id="CLU_055737_5_1_7"/>
<sequence>MTMFLSLRVRASQGTQAIADLRKATPTGFRGRPKIRRGPCAADCSACRDACPTQAIGLAPVTLDLGRCVFCDACAEGCPEAKIEFTPEPRMGGNEPSDLTVREGEEEIVRVRASAAFSRLFGRSLKMRQVSAGGCNACELELNAVTNVNFDVQRFGIEWVASPRHADALVLTGPLTRNMKEAVQLAWDAMPDPRFIVAVGACAISGGLYDGAAGVDRGFLERVGPSLYVPGCPPHPLTFVNAVLDLLGIA</sequence>
<evidence type="ECO:0000256" key="4">
    <source>
        <dbReference type="ARBA" id="ARBA00022485"/>
    </source>
</evidence>
<comment type="cofactor">
    <cofactor evidence="1">
        <name>[4Fe-4S] cluster</name>
        <dbReference type="ChEBI" id="CHEBI:49883"/>
    </cofactor>
</comment>
<dbReference type="InterPro" id="IPR052375">
    <property type="entry name" value="Complex_I_20kDa-like"/>
</dbReference>
<evidence type="ECO:0000256" key="7">
    <source>
        <dbReference type="ARBA" id="ARBA00023014"/>
    </source>
</evidence>
<accession>A9FF63</accession>
<comment type="similarity">
    <text evidence="3">Belongs to the FrhG family.</text>
</comment>
<keyword evidence="10" id="KW-1185">Reference proteome</keyword>
<keyword evidence="7" id="KW-0411">Iron-sulfur</keyword>
<evidence type="ECO:0000256" key="2">
    <source>
        <dbReference type="ARBA" id="ARBA00009173"/>
    </source>
</evidence>
<keyword evidence="5" id="KW-0479">Metal-binding</keyword>
<protein>
    <submittedName>
        <fullName evidence="9">NAD-dependent dehydrogenase subunit</fullName>
        <ecNumber evidence="9">1.-.-.-</ecNumber>
    </submittedName>
</protein>
<dbReference type="PANTHER" id="PTHR42989">
    <property type="entry name" value="HYDROGENASE-4 COMPONENT I"/>
    <property type="match status" value="1"/>
</dbReference>
<feature type="domain" description="4Fe-4S ferredoxin-type" evidence="8">
    <location>
        <begin position="31"/>
        <end position="58"/>
    </location>
</feature>
<dbReference type="GO" id="GO:0016491">
    <property type="term" value="F:oxidoreductase activity"/>
    <property type="evidence" value="ECO:0007669"/>
    <property type="project" value="UniProtKB-KW"/>
</dbReference>
<evidence type="ECO:0000313" key="10">
    <source>
        <dbReference type="Proteomes" id="UP000002139"/>
    </source>
</evidence>
<dbReference type="KEGG" id="scl:sce4796"/>
<keyword evidence="6" id="KW-0408">Iron</keyword>
<dbReference type="AlphaFoldDB" id="A9FF63"/>
<comment type="similarity">
    <text evidence="2">Belongs to the complex I 20 kDa subunit family.</text>
</comment>
<organism evidence="9 10">
    <name type="scientific">Sorangium cellulosum (strain So ce56)</name>
    <name type="common">Polyangium cellulosum (strain So ce56)</name>
    <dbReference type="NCBI Taxonomy" id="448385"/>
    <lineage>
        <taxon>Bacteria</taxon>
        <taxon>Pseudomonadati</taxon>
        <taxon>Myxococcota</taxon>
        <taxon>Polyangia</taxon>
        <taxon>Polyangiales</taxon>
        <taxon>Polyangiaceae</taxon>
        <taxon>Sorangium</taxon>
    </lineage>
</organism>
<dbReference type="Gene3D" id="3.40.50.12280">
    <property type="match status" value="1"/>
</dbReference>
<dbReference type="GO" id="GO:0046872">
    <property type="term" value="F:metal ion binding"/>
    <property type="evidence" value="ECO:0007669"/>
    <property type="project" value="UniProtKB-KW"/>
</dbReference>
<keyword evidence="4" id="KW-0004">4Fe-4S</keyword>
<dbReference type="STRING" id="448385.sce4796"/>
<evidence type="ECO:0000256" key="1">
    <source>
        <dbReference type="ARBA" id="ARBA00001966"/>
    </source>
</evidence>
<name>A9FF63_SORC5</name>
<dbReference type="Gene3D" id="3.30.70.20">
    <property type="match status" value="1"/>
</dbReference>
<dbReference type="eggNOG" id="COG1143">
    <property type="taxonomic scope" value="Bacteria"/>
</dbReference>
<dbReference type="InterPro" id="IPR017900">
    <property type="entry name" value="4Fe4S_Fe_S_CS"/>
</dbReference>
<dbReference type="SUPFAM" id="SSF56770">
    <property type="entry name" value="HydA/Nqo6-like"/>
    <property type="match status" value="1"/>
</dbReference>
<feature type="domain" description="4Fe-4S ferredoxin-type" evidence="8">
    <location>
        <begin position="59"/>
        <end position="88"/>
    </location>
</feature>
<dbReference type="GO" id="GO:0051539">
    <property type="term" value="F:4 iron, 4 sulfur cluster binding"/>
    <property type="evidence" value="ECO:0007669"/>
    <property type="project" value="UniProtKB-KW"/>
</dbReference>
<dbReference type="BioCyc" id="SCEL448385:SCE_RS24625-MONOMER"/>
<gene>
    <name evidence="9" type="primary">hycG</name>
    <name evidence="9" type="ordered locus">sce4796</name>
</gene>
<dbReference type="PROSITE" id="PS51379">
    <property type="entry name" value="4FE4S_FER_2"/>
    <property type="match status" value="2"/>
</dbReference>
<evidence type="ECO:0000256" key="5">
    <source>
        <dbReference type="ARBA" id="ARBA00022723"/>
    </source>
</evidence>
<dbReference type="eggNOG" id="COG3260">
    <property type="taxonomic scope" value="Bacteria"/>
</dbReference>
<proteinExistence type="inferred from homology"/>
<evidence type="ECO:0000313" key="9">
    <source>
        <dbReference type="EMBL" id="CAN94959.1"/>
    </source>
</evidence>
<dbReference type="PANTHER" id="PTHR42989:SF1">
    <property type="entry name" value="FORMATE HYDROGENLYASE SUBUNIT 7-RELATED"/>
    <property type="match status" value="1"/>
</dbReference>
<dbReference type="InterPro" id="IPR006137">
    <property type="entry name" value="NADH_UbQ_OxRdtase-like_20kDa"/>
</dbReference>
<dbReference type="Pfam" id="PF01058">
    <property type="entry name" value="Oxidored_q6"/>
    <property type="match status" value="1"/>
</dbReference>
<dbReference type="SUPFAM" id="SSF54862">
    <property type="entry name" value="4Fe-4S ferredoxins"/>
    <property type="match status" value="1"/>
</dbReference>
<reference evidence="9 10" key="1">
    <citation type="journal article" date="2007" name="Nat. Biotechnol.">
        <title>Complete genome sequence of the myxobacterium Sorangium cellulosum.</title>
        <authorList>
            <person name="Schneiker S."/>
            <person name="Perlova O."/>
            <person name="Kaiser O."/>
            <person name="Gerth K."/>
            <person name="Alici A."/>
            <person name="Altmeyer M.O."/>
            <person name="Bartels D."/>
            <person name="Bekel T."/>
            <person name="Beyer S."/>
            <person name="Bode E."/>
            <person name="Bode H.B."/>
            <person name="Bolten C.J."/>
            <person name="Choudhuri J.V."/>
            <person name="Doss S."/>
            <person name="Elnakady Y.A."/>
            <person name="Frank B."/>
            <person name="Gaigalat L."/>
            <person name="Goesmann A."/>
            <person name="Groeger C."/>
            <person name="Gross F."/>
            <person name="Jelsbak L."/>
            <person name="Jelsbak L."/>
            <person name="Kalinowski J."/>
            <person name="Kegler C."/>
            <person name="Knauber T."/>
            <person name="Konietzny S."/>
            <person name="Kopp M."/>
            <person name="Krause L."/>
            <person name="Krug D."/>
            <person name="Linke B."/>
            <person name="Mahmud T."/>
            <person name="Martinez-Arias R."/>
            <person name="McHardy A.C."/>
            <person name="Merai M."/>
            <person name="Meyer F."/>
            <person name="Mormann S."/>
            <person name="Munoz-Dorado J."/>
            <person name="Perez J."/>
            <person name="Pradella S."/>
            <person name="Rachid S."/>
            <person name="Raddatz G."/>
            <person name="Rosenau F."/>
            <person name="Rueckert C."/>
            <person name="Sasse F."/>
            <person name="Scharfe M."/>
            <person name="Schuster S.C."/>
            <person name="Suen G."/>
            <person name="Treuner-Lange A."/>
            <person name="Velicer G.J."/>
            <person name="Vorholter F.-J."/>
            <person name="Weissman K.J."/>
            <person name="Welch R.D."/>
            <person name="Wenzel S.C."/>
            <person name="Whitworth D.E."/>
            <person name="Wilhelm S."/>
            <person name="Wittmann C."/>
            <person name="Bloecker H."/>
            <person name="Puehler A."/>
            <person name="Mueller R."/>
        </authorList>
    </citation>
    <scope>NUCLEOTIDE SEQUENCE [LARGE SCALE GENOMIC DNA]</scope>
    <source>
        <strain evidence="10">So ce56</strain>
    </source>
</reference>
<dbReference type="Proteomes" id="UP000002139">
    <property type="component" value="Chromosome"/>
</dbReference>
<dbReference type="PROSITE" id="PS00198">
    <property type="entry name" value="4FE4S_FER_1"/>
    <property type="match status" value="1"/>
</dbReference>
<evidence type="ECO:0000256" key="3">
    <source>
        <dbReference type="ARBA" id="ARBA00010870"/>
    </source>
</evidence>
<evidence type="ECO:0000256" key="6">
    <source>
        <dbReference type="ARBA" id="ARBA00023004"/>
    </source>
</evidence>
<dbReference type="EC" id="1.-.-.-" evidence="9"/>
<dbReference type="InterPro" id="IPR017896">
    <property type="entry name" value="4Fe4S_Fe-S-bd"/>
</dbReference>
<dbReference type="EMBL" id="AM746676">
    <property type="protein sequence ID" value="CAN94959.1"/>
    <property type="molecule type" value="Genomic_DNA"/>
</dbReference>
<keyword evidence="9" id="KW-0560">Oxidoreductase</keyword>
<evidence type="ECO:0000259" key="8">
    <source>
        <dbReference type="PROSITE" id="PS51379"/>
    </source>
</evidence>